<feature type="transmembrane region" description="Helical" evidence="1">
    <location>
        <begin position="7"/>
        <end position="26"/>
    </location>
</feature>
<evidence type="ECO:0000313" key="2">
    <source>
        <dbReference type="EMBL" id="SEL52557.1"/>
    </source>
</evidence>
<organism evidence="2 3">
    <name type="scientific">Haloferax larsenii</name>
    <dbReference type="NCBI Taxonomy" id="302484"/>
    <lineage>
        <taxon>Archaea</taxon>
        <taxon>Methanobacteriati</taxon>
        <taxon>Methanobacteriota</taxon>
        <taxon>Stenosarchaea group</taxon>
        <taxon>Halobacteria</taxon>
        <taxon>Halobacteriales</taxon>
        <taxon>Haloferacaceae</taxon>
        <taxon>Haloferax</taxon>
    </lineage>
</organism>
<accession>A0A1H7QZ17</accession>
<evidence type="ECO:0000313" key="3">
    <source>
        <dbReference type="Proteomes" id="UP000183894"/>
    </source>
</evidence>
<evidence type="ECO:0000256" key="1">
    <source>
        <dbReference type="SAM" id="Phobius"/>
    </source>
</evidence>
<name>A0A1H7QZ17_HALLR</name>
<dbReference type="RefSeq" id="WP_074794486.1">
    <property type="nucleotide sequence ID" value="NZ_FOAD01000005.1"/>
</dbReference>
<keyword evidence="1" id="KW-1133">Transmembrane helix</keyword>
<dbReference type="EMBL" id="FOAD01000005">
    <property type="protein sequence ID" value="SEL52557.1"/>
    <property type="molecule type" value="Genomic_DNA"/>
</dbReference>
<dbReference type="OrthoDB" id="380095at2157"/>
<keyword evidence="1" id="KW-0812">Transmembrane</keyword>
<sequence>MDGKRLVRYLYVGYILVVFLVQAAGGDDSFPIINGIKTVNVALLIGLIILLVVNFYVNHSEASPRVRK</sequence>
<protein>
    <submittedName>
        <fullName evidence="2">Uncharacterized protein</fullName>
    </submittedName>
</protein>
<reference evidence="2 3" key="1">
    <citation type="submission" date="2016-10" db="EMBL/GenBank/DDBJ databases">
        <authorList>
            <person name="de Groot N.N."/>
        </authorList>
    </citation>
    <scope>NUCLEOTIDE SEQUENCE [LARGE SCALE GENOMIC DNA]</scope>
    <source>
        <strain evidence="2 3">CDM_5</strain>
    </source>
</reference>
<dbReference type="AlphaFoldDB" id="A0A1H7QZ17"/>
<gene>
    <name evidence="2" type="ORF">SAMN04488691_105192</name>
</gene>
<proteinExistence type="predicted"/>
<keyword evidence="1" id="KW-0472">Membrane</keyword>
<feature type="transmembrane region" description="Helical" evidence="1">
    <location>
        <begin position="38"/>
        <end position="57"/>
    </location>
</feature>
<dbReference type="Proteomes" id="UP000183894">
    <property type="component" value="Unassembled WGS sequence"/>
</dbReference>